<dbReference type="Proteomes" id="UP000075816">
    <property type="component" value="Unassembled WGS sequence"/>
</dbReference>
<evidence type="ECO:0000256" key="1">
    <source>
        <dbReference type="ARBA" id="ARBA00023125"/>
    </source>
</evidence>
<proteinExistence type="predicted"/>
<dbReference type="InterPro" id="IPR050807">
    <property type="entry name" value="TransReg_Diox_bact_type"/>
</dbReference>
<comment type="caution">
    <text evidence="3">The sequence shown here is derived from an EMBL/GenBank/DDBJ whole genome shotgun (WGS) entry which is preliminary data.</text>
</comment>
<dbReference type="GO" id="GO:0005829">
    <property type="term" value="C:cytosol"/>
    <property type="evidence" value="ECO:0007669"/>
    <property type="project" value="TreeGrafter"/>
</dbReference>
<feature type="domain" description="HTH cro/C1-type" evidence="2">
    <location>
        <begin position="8"/>
        <end position="62"/>
    </location>
</feature>
<evidence type="ECO:0000313" key="3">
    <source>
        <dbReference type="EMBL" id="KYL03915.1"/>
    </source>
</evidence>
<name>A0A162IQS4_9FUSO</name>
<dbReference type="CDD" id="cd00093">
    <property type="entry name" value="HTH_XRE"/>
    <property type="match status" value="1"/>
</dbReference>
<dbReference type="SMART" id="SM00530">
    <property type="entry name" value="HTH_XRE"/>
    <property type="match status" value="1"/>
</dbReference>
<dbReference type="GO" id="GO:0003677">
    <property type="term" value="F:DNA binding"/>
    <property type="evidence" value="ECO:0007669"/>
    <property type="project" value="UniProtKB-KW"/>
</dbReference>
<dbReference type="EMBL" id="LVEA01000036">
    <property type="protein sequence ID" value="KYL03915.1"/>
    <property type="molecule type" value="Genomic_DNA"/>
</dbReference>
<dbReference type="PANTHER" id="PTHR46797:SF1">
    <property type="entry name" value="METHYLPHOSPHONATE SYNTHASE"/>
    <property type="match status" value="1"/>
</dbReference>
<evidence type="ECO:0000259" key="2">
    <source>
        <dbReference type="PROSITE" id="PS50943"/>
    </source>
</evidence>
<sequence>METLGIVLKKLRERKNISIIELAEKAGVGKGTVGDIETGRSKSTIKTLEKLSKALGLKEEERQELFSAFMPNDIGKKILDPRLASLNKRELNQYEVTLSQASSFFGDEKVSEEDKKKLLDAMTEMFFIGKAKNKEKYAKNKTDKK</sequence>
<dbReference type="InterPro" id="IPR001387">
    <property type="entry name" value="Cro/C1-type_HTH"/>
</dbReference>
<dbReference type="RefSeq" id="WP_009005970.1">
    <property type="nucleotide sequence ID" value="NZ_CAXOUV010000007.1"/>
</dbReference>
<organism evidence="3 4">
    <name type="scientific">Fusobacterium necrophorum subsp. funduliforme</name>
    <dbReference type="NCBI Taxonomy" id="143387"/>
    <lineage>
        <taxon>Bacteria</taxon>
        <taxon>Fusobacteriati</taxon>
        <taxon>Fusobacteriota</taxon>
        <taxon>Fusobacteriia</taxon>
        <taxon>Fusobacteriales</taxon>
        <taxon>Fusobacteriaceae</taxon>
        <taxon>Fusobacterium</taxon>
    </lineage>
</organism>
<dbReference type="InterPro" id="IPR010982">
    <property type="entry name" value="Lambda_DNA-bd_dom_sf"/>
</dbReference>
<dbReference type="GO" id="GO:0003700">
    <property type="term" value="F:DNA-binding transcription factor activity"/>
    <property type="evidence" value="ECO:0007669"/>
    <property type="project" value="TreeGrafter"/>
</dbReference>
<protein>
    <submittedName>
        <fullName evidence="3">Transcriptional regulator</fullName>
    </submittedName>
</protein>
<dbReference type="SUPFAM" id="SSF47413">
    <property type="entry name" value="lambda repressor-like DNA-binding domains"/>
    <property type="match status" value="1"/>
</dbReference>
<dbReference type="PROSITE" id="PS50943">
    <property type="entry name" value="HTH_CROC1"/>
    <property type="match status" value="1"/>
</dbReference>
<dbReference type="PANTHER" id="PTHR46797">
    <property type="entry name" value="HTH-TYPE TRANSCRIPTIONAL REGULATOR"/>
    <property type="match status" value="1"/>
</dbReference>
<evidence type="ECO:0000313" key="4">
    <source>
        <dbReference type="Proteomes" id="UP000075816"/>
    </source>
</evidence>
<dbReference type="AlphaFoldDB" id="A0A162IQS4"/>
<accession>A0A162IQS4</accession>
<reference evidence="3 4" key="1">
    <citation type="submission" date="2016-03" db="EMBL/GenBank/DDBJ databases">
        <title>Comparative genomics of human isolates of Fusobacterium necrophorum.</title>
        <authorList>
            <person name="Jensen A."/>
            <person name="Bank S."/>
            <person name="Andersen P.S."/>
            <person name="Kristensen L.H."/>
            <person name="Prag J."/>
        </authorList>
    </citation>
    <scope>NUCLEOTIDE SEQUENCE [LARGE SCALE GENOMIC DNA]</scope>
    <source>
        <strain evidence="3 4">LS_1264</strain>
    </source>
</reference>
<dbReference type="Pfam" id="PF01381">
    <property type="entry name" value="HTH_3"/>
    <property type="match status" value="1"/>
</dbReference>
<dbReference type="KEGG" id="fnf:BSQ88_09055"/>
<keyword evidence="1" id="KW-0238">DNA-binding</keyword>
<dbReference type="Gene3D" id="1.10.260.40">
    <property type="entry name" value="lambda repressor-like DNA-binding domains"/>
    <property type="match status" value="1"/>
</dbReference>
<gene>
    <name evidence="3" type="ORF">A2J07_10945</name>
</gene>